<organism evidence="7 8">
    <name type="scientific">Sulfobacillus harzensis</name>
    <dbReference type="NCBI Taxonomy" id="2729629"/>
    <lineage>
        <taxon>Bacteria</taxon>
        <taxon>Bacillati</taxon>
        <taxon>Bacillota</taxon>
        <taxon>Clostridia</taxon>
        <taxon>Eubacteriales</taxon>
        <taxon>Clostridiales Family XVII. Incertae Sedis</taxon>
        <taxon>Sulfobacillus</taxon>
    </lineage>
</organism>
<dbReference type="NCBIfam" id="NF001989">
    <property type="entry name" value="PRK00784.1"/>
    <property type="match status" value="1"/>
</dbReference>
<dbReference type="GO" id="GO:0015420">
    <property type="term" value="F:ABC-type vitamin B12 transporter activity"/>
    <property type="evidence" value="ECO:0007669"/>
    <property type="project" value="UniProtKB-UniRule"/>
</dbReference>
<evidence type="ECO:0000313" key="7">
    <source>
        <dbReference type="EMBL" id="NMP23885.1"/>
    </source>
</evidence>
<evidence type="ECO:0000256" key="3">
    <source>
        <dbReference type="ARBA" id="ARBA00022962"/>
    </source>
</evidence>
<dbReference type="PANTHER" id="PTHR21343">
    <property type="entry name" value="DETHIOBIOTIN SYNTHETASE"/>
    <property type="match status" value="1"/>
</dbReference>
<dbReference type="InterPro" id="IPR002586">
    <property type="entry name" value="CobQ/CobB/MinD/ParA_Nub-bd_dom"/>
</dbReference>
<dbReference type="CDD" id="cd01750">
    <property type="entry name" value="GATase1_CobQ"/>
    <property type="match status" value="1"/>
</dbReference>
<dbReference type="Pfam" id="PF01656">
    <property type="entry name" value="CbiA"/>
    <property type="match status" value="1"/>
</dbReference>
<keyword evidence="3 4" id="KW-0315">Glutamine amidotransferase</keyword>
<dbReference type="InterPro" id="IPR027417">
    <property type="entry name" value="P-loop_NTPase"/>
</dbReference>
<proteinExistence type="inferred from homology"/>
<name>A0A7Y0Q3Z5_9FIRM</name>
<evidence type="ECO:0000313" key="8">
    <source>
        <dbReference type="Proteomes" id="UP000533476"/>
    </source>
</evidence>
<comment type="similarity">
    <text evidence="4">Belongs to the CobB/CobQ family. CobQ subfamily.</text>
</comment>
<feature type="domain" description="CobQ/CobB/MinD/ParA nucleotide binding" evidence="5">
    <location>
        <begin position="5"/>
        <end position="233"/>
    </location>
</feature>
<evidence type="ECO:0000256" key="2">
    <source>
        <dbReference type="ARBA" id="ARBA00022573"/>
    </source>
</evidence>
<dbReference type="SUPFAM" id="SSF52540">
    <property type="entry name" value="P-loop containing nucleoside triphosphate hydrolases"/>
    <property type="match status" value="1"/>
</dbReference>
<dbReference type="Proteomes" id="UP000533476">
    <property type="component" value="Unassembled WGS sequence"/>
</dbReference>
<dbReference type="InterPro" id="IPR047045">
    <property type="entry name" value="CobQ_N"/>
</dbReference>
<dbReference type="InterPro" id="IPR004459">
    <property type="entry name" value="CobQ_synth"/>
</dbReference>
<feature type="domain" description="CobB/CobQ-like glutamine amidotransferase" evidence="6">
    <location>
        <begin position="255"/>
        <end position="446"/>
    </location>
</feature>
<dbReference type="InterPro" id="IPR029062">
    <property type="entry name" value="Class_I_gatase-like"/>
</dbReference>
<dbReference type="Gene3D" id="3.40.50.300">
    <property type="entry name" value="P-loop containing nucleotide triphosphate hydrolases"/>
    <property type="match status" value="1"/>
</dbReference>
<dbReference type="HAMAP" id="MF_00028">
    <property type="entry name" value="CobQ"/>
    <property type="match status" value="1"/>
</dbReference>
<evidence type="ECO:0000259" key="5">
    <source>
        <dbReference type="Pfam" id="PF01656"/>
    </source>
</evidence>
<dbReference type="GO" id="GO:0003824">
    <property type="term" value="F:catalytic activity"/>
    <property type="evidence" value="ECO:0007669"/>
    <property type="project" value="InterPro"/>
</dbReference>
<comment type="pathway">
    <text evidence="1 4">Cofactor biosynthesis; adenosylcobalamin biosynthesis.</text>
</comment>
<dbReference type="NCBIfam" id="TIGR00313">
    <property type="entry name" value="cobQ"/>
    <property type="match status" value="1"/>
</dbReference>
<dbReference type="AlphaFoldDB" id="A0A7Y0Q3Z5"/>
<dbReference type="SUPFAM" id="SSF52317">
    <property type="entry name" value="Class I glutamine amidotransferase-like"/>
    <property type="match status" value="1"/>
</dbReference>
<reference evidence="7 8" key="1">
    <citation type="submission" date="2020-04" db="EMBL/GenBank/DDBJ databases">
        <authorList>
            <person name="Zhang R."/>
            <person name="Schippers A."/>
        </authorList>
    </citation>
    <scope>NUCLEOTIDE SEQUENCE [LARGE SCALE GENOMIC DNA]</scope>
    <source>
        <strain evidence="7 8">DSM 109850</strain>
    </source>
</reference>
<gene>
    <name evidence="4" type="primary">cobQ</name>
    <name evidence="7" type="ORF">HIJ39_16245</name>
</gene>
<evidence type="ECO:0000259" key="6">
    <source>
        <dbReference type="Pfam" id="PF07685"/>
    </source>
</evidence>
<dbReference type="RefSeq" id="WP_169101540.1">
    <property type="nucleotide sequence ID" value="NZ_JABBVZ010000071.1"/>
</dbReference>
<dbReference type="InterPro" id="IPR011698">
    <property type="entry name" value="GATase_3"/>
</dbReference>
<comment type="function">
    <text evidence="4">Catalyzes amidations at positions B, D, E, and G on adenosylcobyrinic A,C-diamide. NH(2) groups are provided by glutamine, and one molecule of ATP is hydrogenolyzed for each amidation.</text>
</comment>
<feature type="active site" evidence="4">
    <location>
        <position position="439"/>
    </location>
</feature>
<dbReference type="EMBL" id="JABBVZ010000071">
    <property type="protein sequence ID" value="NMP23885.1"/>
    <property type="molecule type" value="Genomic_DNA"/>
</dbReference>
<dbReference type="CDD" id="cd05389">
    <property type="entry name" value="CobQ_N"/>
    <property type="match status" value="1"/>
</dbReference>
<protein>
    <recommendedName>
        <fullName evidence="4">Cobyric acid synthase</fullName>
    </recommendedName>
</protein>
<dbReference type="PANTHER" id="PTHR21343:SF1">
    <property type="entry name" value="COBYRIC ACID SYNTHASE"/>
    <property type="match status" value="1"/>
</dbReference>
<accession>A0A7Y0Q3Z5</accession>
<keyword evidence="2 4" id="KW-0169">Cobalamin biosynthesis</keyword>
<evidence type="ECO:0000256" key="1">
    <source>
        <dbReference type="ARBA" id="ARBA00004953"/>
    </source>
</evidence>
<dbReference type="PROSITE" id="PS51274">
    <property type="entry name" value="GATASE_COBBQ"/>
    <property type="match status" value="1"/>
</dbReference>
<dbReference type="Pfam" id="PF07685">
    <property type="entry name" value="GATase_3"/>
    <property type="match status" value="1"/>
</dbReference>
<feature type="active site" description="Nucleophile" evidence="4">
    <location>
        <position position="334"/>
    </location>
</feature>
<dbReference type="Gene3D" id="3.40.50.880">
    <property type="match status" value="1"/>
</dbReference>
<keyword evidence="8" id="KW-1185">Reference proteome</keyword>
<sequence length="517" mass="56597">MAKSVMVMGTSSHVGKSVLATALCRIFRQDGHRVAPFKIQNMSRNSAVTPDGLEMSRAQATQAEAAGVPPNAHMNPILLKPTDGRSSQVIVQGRVYADQSAASYMRSDKEELWRVAEESFRYLSERFPVIVMEGAGSPVEMNLKARDLANMRAAEMADAAVLLVADIERGGVFAAVVGTLDLLEPAERARVMGIVINKFRGDTTLFDDGVRFLEERTGIPVLGVIPYLPDLAIDEEDSLGLDAPRYEPRHTGGLRIGIVPLPHVANFSDVDPLFWEPDVDPFFGRNPEDLRDVDAIIVPGTKNTMDDLAWLHATGWSDALQHARSRDCPILGICGGYQMLGQVVRDPDAFESHRLEVPGLGWAPIETTLVSPKRTIWVEGQLAGPWTSVPIKGYEIHMGQTISVGNTAPLAAVRAAGETKWRPDGIVLEDMAVVGTYLHGILDNQGFRELWLNQVRQRAGVGPKRSTLSVAALRDRAYDRLATAVRGHLRLDLLYTAMRMGQDTLNELGDEKHGSIS</sequence>
<comment type="caution">
    <text evidence="7">The sequence shown here is derived from an EMBL/GenBank/DDBJ whole genome shotgun (WGS) entry which is preliminary data.</text>
</comment>
<dbReference type="InterPro" id="IPR033949">
    <property type="entry name" value="CobQ_GATase1"/>
</dbReference>
<dbReference type="GO" id="GO:0009236">
    <property type="term" value="P:cobalamin biosynthetic process"/>
    <property type="evidence" value="ECO:0007669"/>
    <property type="project" value="UniProtKB-UniRule"/>
</dbReference>
<evidence type="ECO:0000256" key="4">
    <source>
        <dbReference type="HAMAP-Rule" id="MF_00028"/>
    </source>
</evidence>
<dbReference type="UniPathway" id="UPA00148"/>